<dbReference type="PANTHER" id="PTHR41259:SF1">
    <property type="entry name" value="DOUBLE-STRAND BREAK REPAIR RAD50 ATPASE, PUTATIVE-RELATED"/>
    <property type="match status" value="1"/>
</dbReference>
<evidence type="ECO:0000313" key="4">
    <source>
        <dbReference type="Proteomes" id="UP000229314"/>
    </source>
</evidence>
<geneLocation type="plasmid" evidence="4">
    <name>ptt13-3</name>
</geneLocation>
<dbReference type="EMBL" id="CP024425">
    <property type="protein sequence ID" value="ATQ58225.1"/>
    <property type="molecule type" value="Genomic_DNA"/>
</dbReference>
<feature type="coiled-coil region" evidence="1">
    <location>
        <begin position="344"/>
        <end position="431"/>
    </location>
</feature>
<dbReference type="InterPro" id="IPR027417">
    <property type="entry name" value="P-loop_NTPase"/>
</dbReference>
<dbReference type="InterPro" id="IPR038734">
    <property type="entry name" value="YhaN_AAA"/>
</dbReference>
<evidence type="ECO:0000313" key="3">
    <source>
        <dbReference type="EMBL" id="ATQ58225.1"/>
    </source>
</evidence>
<dbReference type="AlphaFoldDB" id="A0A2D2C6U3"/>
<feature type="coiled-coil region" evidence="1">
    <location>
        <begin position="633"/>
        <end position="731"/>
    </location>
</feature>
<reference evidence="3 4" key="1">
    <citation type="submission" date="2017-10" db="EMBL/GenBank/DDBJ databases">
        <title>Complete genome sequence of Paracoccus yeei TT13 isolated from human skin.</title>
        <authorList>
            <person name="Lee K."/>
            <person name="Lim J.Y."/>
            <person name="Hwang I."/>
        </authorList>
    </citation>
    <scope>NUCLEOTIDE SEQUENCE [LARGE SCALE GENOMIC DNA]</scope>
    <source>
        <strain evidence="3 4">TT13</strain>
        <plasmid evidence="4">Plasmid ptt13-3</plasmid>
    </source>
</reference>
<dbReference type="SUPFAM" id="SSF52540">
    <property type="entry name" value="P-loop containing nucleoside triphosphate hydrolases"/>
    <property type="match status" value="1"/>
</dbReference>
<sequence>MRIRSLALTNIRRFAGQTARIEGIGDGITVLCEPNEFGKSTFFDALHALFFERHRATRSAVKALQPHAGGAPEVAVELELPDGVFRVEKRWLSRATARVLRDGRILAQDDEAEAWIDRLLGAGLSGPSGLLWVRQGLLGLEPEGSSASDRADRERALSARRDLLSSVAGEIEMMTGGRRLDAVMARVNDALARLATATGRPRAAGEWARAEAEADMLCAEEADLAAKAARLSHELSRRSEAQRQLAGLDDPAEAHRRAEALTAARSALAEAEAHADRLQTAQRTLALARATDDNARAEIERLEVLADRAARADQALIAASEDAARHDARAASLAEADRDTAAALREAEAQTRSLRDRLALAQRARLAQAARDRAARLARSLAEAEGLRTTIEAERARRGLLAVTPQTLAAAEQASDDLNRAEARLAAQSVSVSVAYTGLARIRADGVDLTEGPHLLAGPRAFELPGIGTLCVDPGTQTGGDRDQVQKAAATLAQRLSACGAEDLAQARAKLVEAQRLDDTLRSTQALLAQLAPDGLVALRQAHAQAVSEAGAALDDAGDPAALEAELAVATAAEDRCRTAAVEAQAALRSAAEARAAAAATLAAARRAHEAAATEAGDPAALTVRLHDRRHARAALQAGLAEAQADSARLEQSAPDLDMARAALSRAQSVMDQAKARRDRLREDLASLNGSIGTLAEEGIEERLDEVRGRLAEARARAARYGAEVQSLTRLRQALDDARRQARDAYLGPVLRELQPLLSVIHPGAMMEIDDQTLLPASLTRDGQAETLDILSGGTREQVAILTRLAFARLFARTGTQIPVILDDALVHTDDDRIEAMFTALHRVAQDQQILVLTCRQRAFATLGGDRVRVSVEATLPAP</sequence>
<organism evidence="3 4">
    <name type="scientific">Paracoccus yeei</name>
    <dbReference type="NCBI Taxonomy" id="147645"/>
    <lineage>
        <taxon>Bacteria</taxon>
        <taxon>Pseudomonadati</taxon>
        <taxon>Pseudomonadota</taxon>
        <taxon>Alphaproteobacteria</taxon>
        <taxon>Rhodobacterales</taxon>
        <taxon>Paracoccaceae</taxon>
        <taxon>Paracoccus</taxon>
    </lineage>
</organism>
<keyword evidence="3" id="KW-0614">Plasmid</keyword>
<dbReference type="Gene3D" id="3.40.50.300">
    <property type="entry name" value="P-loop containing nucleotide triphosphate hydrolases"/>
    <property type="match status" value="2"/>
</dbReference>
<name>A0A2D2C6U3_9RHOB</name>
<dbReference type="Proteomes" id="UP000229314">
    <property type="component" value="Plasmid pTT13-3"/>
</dbReference>
<evidence type="ECO:0000256" key="1">
    <source>
        <dbReference type="SAM" id="Coils"/>
    </source>
</evidence>
<feature type="domain" description="YhaN AAA" evidence="2">
    <location>
        <begin position="1"/>
        <end position="59"/>
    </location>
</feature>
<proteinExistence type="predicted"/>
<accession>A0A2D2C6U3</accession>
<evidence type="ECO:0000259" key="2">
    <source>
        <dbReference type="Pfam" id="PF13514"/>
    </source>
</evidence>
<protein>
    <submittedName>
        <fullName evidence="3">Chromosome segregation protein SMC</fullName>
    </submittedName>
</protein>
<dbReference type="PANTHER" id="PTHR41259">
    <property type="entry name" value="DOUBLE-STRAND BREAK REPAIR RAD50 ATPASE, PUTATIVE-RELATED"/>
    <property type="match status" value="1"/>
</dbReference>
<dbReference type="Pfam" id="PF13514">
    <property type="entry name" value="AAA_27"/>
    <property type="match status" value="1"/>
</dbReference>
<dbReference type="GeneID" id="78900028"/>
<dbReference type="RefSeq" id="WP_099650570.1">
    <property type="nucleotide sequence ID" value="NZ_CAJGAB010000071.1"/>
</dbReference>
<gene>
    <name evidence="3" type="ORF">PYTT13_20495</name>
</gene>
<keyword evidence="1" id="KW-0175">Coiled coil</keyword>